<evidence type="ECO:0000256" key="1">
    <source>
        <dbReference type="SAM" id="MobiDB-lite"/>
    </source>
</evidence>
<accession>A0A553P4G0</accession>
<reference evidence="2 3" key="1">
    <citation type="journal article" date="2018" name="Nat. Ecol. Evol.">
        <title>Genomic signatures of mitonuclear coevolution across populations of Tigriopus californicus.</title>
        <authorList>
            <person name="Barreto F.S."/>
            <person name="Watson E.T."/>
            <person name="Lima T.G."/>
            <person name="Willett C.S."/>
            <person name="Edmands S."/>
            <person name="Li W."/>
            <person name="Burton R.S."/>
        </authorList>
    </citation>
    <scope>NUCLEOTIDE SEQUENCE [LARGE SCALE GENOMIC DNA]</scope>
    <source>
        <strain evidence="2 3">San Diego</strain>
    </source>
</reference>
<dbReference type="AlphaFoldDB" id="A0A553P4G0"/>
<organism evidence="2 3">
    <name type="scientific">Tigriopus californicus</name>
    <name type="common">Marine copepod</name>
    <dbReference type="NCBI Taxonomy" id="6832"/>
    <lineage>
        <taxon>Eukaryota</taxon>
        <taxon>Metazoa</taxon>
        <taxon>Ecdysozoa</taxon>
        <taxon>Arthropoda</taxon>
        <taxon>Crustacea</taxon>
        <taxon>Multicrustacea</taxon>
        <taxon>Hexanauplia</taxon>
        <taxon>Copepoda</taxon>
        <taxon>Harpacticoida</taxon>
        <taxon>Harpacticidae</taxon>
        <taxon>Tigriopus</taxon>
    </lineage>
</organism>
<protein>
    <submittedName>
        <fullName evidence="2">Uncharacterized protein</fullName>
    </submittedName>
</protein>
<feature type="region of interest" description="Disordered" evidence="1">
    <location>
        <begin position="1"/>
        <end position="44"/>
    </location>
</feature>
<dbReference type="EMBL" id="VCGU01000008">
    <property type="protein sequence ID" value="TRY72577.1"/>
    <property type="molecule type" value="Genomic_DNA"/>
</dbReference>
<keyword evidence="3" id="KW-1185">Reference proteome</keyword>
<name>A0A553P4G0_TIGCA</name>
<proteinExistence type="predicted"/>
<evidence type="ECO:0000313" key="3">
    <source>
        <dbReference type="Proteomes" id="UP000318571"/>
    </source>
</evidence>
<comment type="caution">
    <text evidence="2">The sequence shown here is derived from an EMBL/GenBank/DDBJ whole genome shotgun (WGS) entry which is preliminary data.</text>
</comment>
<feature type="compositionally biased region" description="Polar residues" evidence="1">
    <location>
        <begin position="31"/>
        <end position="44"/>
    </location>
</feature>
<sequence length="283" mass="31332">MVFANPARHPWDPTKTKPSDATTKEEDLTSDLITSPKTSPTPDIVPTTSNAMTVAQTSTIDPLGTPIVESSEATTIIESEMPALATVPKYPFVCSQIETEYVDFDMKYCNHFDSKEENIITDCRSKGLVGLSVEAGQNIHIELRTPKHFVFDCNNSDKIEGVDGTISCQSLDCSAMLDDKLITGFTLPQTSVQFTFGSSNKDVRSVLVHFDPTTSVPRHILVTNCDAESRSFDLEDQSIFFLNLGNSWRTKCMNVTFGPDKYVHDSGRDIMVVQGIYWVGNHC</sequence>
<evidence type="ECO:0000313" key="2">
    <source>
        <dbReference type="EMBL" id="TRY72577.1"/>
    </source>
</evidence>
<gene>
    <name evidence="2" type="ORF">TCAL_03924</name>
</gene>
<feature type="compositionally biased region" description="Basic and acidic residues" evidence="1">
    <location>
        <begin position="9"/>
        <end position="27"/>
    </location>
</feature>
<dbReference type="Proteomes" id="UP000318571">
    <property type="component" value="Chromosome 7"/>
</dbReference>